<organism evidence="1">
    <name type="scientific">Amblyomma americanum</name>
    <name type="common">Lone star tick</name>
    <dbReference type="NCBI Taxonomy" id="6943"/>
    <lineage>
        <taxon>Eukaryota</taxon>
        <taxon>Metazoa</taxon>
        <taxon>Ecdysozoa</taxon>
        <taxon>Arthropoda</taxon>
        <taxon>Chelicerata</taxon>
        <taxon>Arachnida</taxon>
        <taxon>Acari</taxon>
        <taxon>Parasitiformes</taxon>
        <taxon>Ixodida</taxon>
        <taxon>Ixodoidea</taxon>
        <taxon>Ixodidae</taxon>
        <taxon>Amblyomminae</taxon>
        <taxon>Amblyomma</taxon>
    </lineage>
</organism>
<dbReference type="AlphaFoldDB" id="A0A0C9R3U2"/>
<reference evidence="1" key="1">
    <citation type="journal article" date="2015" name="PLoS ONE">
        <title>An Insight into the Sialome of the Lone Star Tick, Amblyomma americanum, with a Glimpse on Its Time Dependent Gene Expression.</title>
        <authorList>
            <person name="Karim S."/>
            <person name="Ribeiro J.M."/>
        </authorList>
    </citation>
    <scope>NUCLEOTIDE SEQUENCE</scope>
    <source>
        <tissue evidence="1">Salivary gland</tissue>
    </source>
</reference>
<dbReference type="EMBL" id="GBZX01001110">
    <property type="protein sequence ID" value="JAG91630.1"/>
    <property type="molecule type" value="mRNA"/>
</dbReference>
<protein>
    <submittedName>
        <fullName evidence="1">Uncharacterized protein</fullName>
    </submittedName>
</protein>
<name>A0A0C9R3U2_AMBAM</name>
<accession>A0A0C9R3U2</accession>
<dbReference type="PANTHER" id="PTHR46579">
    <property type="entry name" value="F5/8 TYPE C DOMAIN-CONTAINING PROTEIN-RELATED"/>
    <property type="match status" value="1"/>
</dbReference>
<evidence type="ECO:0000313" key="1">
    <source>
        <dbReference type="EMBL" id="JAG91630.1"/>
    </source>
</evidence>
<proteinExistence type="evidence at transcript level"/>
<dbReference type="PANTHER" id="PTHR46579:SF1">
    <property type="entry name" value="F5_8 TYPE C DOMAIN-CONTAINING PROTEIN"/>
    <property type="match status" value="1"/>
</dbReference>
<sequence length="101" mass="11425">MKLAAKRDRPVDGLKGMSAVATLSTLDLVWGFPPDYIHCILEGVTSQLIELWLCSPGSVWYIGNRIIVLNDRLLQIRPPISFSRLPRPATERSFCKATEWK</sequence>
<feature type="non-terminal residue" evidence="1">
    <location>
        <position position="101"/>
    </location>
</feature>